<organism evidence="8 9">
    <name type="scientific">Camelliibacillus cellulosilyticus</name>
    <dbReference type="NCBI Taxonomy" id="2174486"/>
    <lineage>
        <taxon>Bacteria</taxon>
        <taxon>Bacillati</taxon>
        <taxon>Bacillota</taxon>
        <taxon>Bacilli</taxon>
        <taxon>Bacillales</taxon>
        <taxon>Sporolactobacillaceae</taxon>
        <taxon>Camelliibacillus</taxon>
    </lineage>
</organism>
<keyword evidence="6 7" id="KW-0472">Membrane</keyword>
<evidence type="ECO:0000256" key="6">
    <source>
        <dbReference type="ARBA" id="ARBA00023136"/>
    </source>
</evidence>
<protein>
    <submittedName>
        <fullName evidence="8">DoxX family protein</fullName>
    </submittedName>
</protein>
<dbReference type="EMBL" id="JBHSFW010000004">
    <property type="protein sequence ID" value="MFC4618900.1"/>
    <property type="molecule type" value="Genomic_DNA"/>
</dbReference>
<evidence type="ECO:0000313" key="9">
    <source>
        <dbReference type="Proteomes" id="UP001596022"/>
    </source>
</evidence>
<dbReference type="RefSeq" id="WP_376846003.1">
    <property type="nucleotide sequence ID" value="NZ_JBHSFW010000004.1"/>
</dbReference>
<evidence type="ECO:0000256" key="5">
    <source>
        <dbReference type="ARBA" id="ARBA00022989"/>
    </source>
</evidence>
<evidence type="ECO:0000256" key="3">
    <source>
        <dbReference type="ARBA" id="ARBA00022475"/>
    </source>
</evidence>
<dbReference type="InterPro" id="IPR032808">
    <property type="entry name" value="DoxX"/>
</dbReference>
<evidence type="ECO:0000256" key="1">
    <source>
        <dbReference type="ARBA" id="ARBA00004651"/>
    </source>
</evidence>
<proteinExistence type="inferred from homology"/>
<reference evidence="9" key="1">
    <citation type="journal article" date="2019" name="Int. J. Syst. Evol. Microbiol.">
        <title>The Global Catalogue of Microorganisms (GCM) 10K type strain sequencing project: providing services to taxonomists for standard genome sequencing and annotation.</title>
        <authorList>
            <consortium name="The Broad Institute Genomics Platform"/>
            <consortium name="The Broad Institute Genome Sequencing Center for Infectious Disease"/>
            <person name="Wu L."/>
            <person name="Ma J."/>
        </authorList>
    </citation>
    <scope>NUCLEOTIDE SEQUENCE [LARGE SCALE GENOMIC DNA]</scope>
    <source>
        <strain evidence="9">CGMCC 1.16306</strain>
    </source>
</reference>
<keyword evidence="4 7" id="KW-0812">Transmembrane</keyword>
<evidence type="ECO:0000256" key="4">
    <source>
        <dbReference type="ARBA" id="ARBA00022692"/>
    </source>
</evidence>
<evidence type="ECO:0000256" key="2">
    <source>
        <dbReference type="ARBA" id="ARBA00006679"/>
    </source>
</evidence>
<name>A0ABV9GNQ7_9BACL</name>
<keyword evidence="5 7" id="KW-1133">Transmembrane helix</keyword>
<dbReference type="Proteomes" id="UP001596022">
    <property type="component" value="Unassembled WGS sequence"/>
</dbReference>
<keyword evidence="3" id="KW-1003">Cell membrane</keyword>
<evidence type="ECO:0000256" key="7">
    <source>
        <dbReference type="SAM" id="Phobius"/>
    </source>
</evidence>
<keyword evidence="9" id="KW-1185">Reference proteome</keyword>
<accession>A0ABV9GNQ7</accession>
<feature type="transmembrane region" description="Helical" evidence="7">
    <location>
        <begin position="111"/>
        <end position="128"/>
    </location>
</feature>
<comment type="similarity">
    <text evidence="2">Belongs to the DoxX family.</text>
</comment>
<feature type="transmembrane region" description="Helical" evidence="7">
    <location>
        <begin position="12"/>
        <end position="37"/>
    </location>
</feature>
<feature type="transmembrane region" description="Helical" evidence="7">
    <location>
        <begin position="82"/>
        <end position="99"/>
    </location>
</feature>
<dbReference type="Pfam" id="PF07681">
    <property type="entry name" value="DoxX"/>
    <property type="match status" value="1"/>
</dbReference>
<evidence type="ECO:0000313" key="8">
    <source>
        <dbReference type="EMBL" id="MFC4618900.1"/>
    </source>
</evidence>
<sequence length="135" mass="14230">MGDFVSLGDLGLLIIRLVVGITFIGHGVQKLFGWAGGPGPTGMGQWLETLGIKTGSKIWGIVAGIFELVGGILFTIGFWTPLGAALIIVIMIDAILLVHAKNGYWTQNGGYEYNVVLIAVVIGVSLIGPGDYVLF</sequence>
<dbReference type="InterPro" id="IPR051907">
    <property type="entry name" value="DoxX-like_oxidoreductase"/>
</dbReference>
<dbReference type="PANTHER" id="PTHR33452">
    <property type="entry name" value="OXIDOREDUCTASE CATD-RELATED"/>
    <property type="match status" value="1"/>
</dbReference>
<gene>
    <name evidence="8" type="ORF">ACFO4N_09180</name>
</gene>
<comment type="caution">
    <text evidence="8">The sequence shown here is derived from an EMBL/GenBank/DDBJ whole genome shotgun (WGS) entry which is preliminary data.</text>
</comment>
<comment type="subcellular location">
    <subcellularLocation>
        <location evidence="1">Cell membrane</location>
        <topology evidence="1">Multi-pass membrane protein</topology>
    </subcellularLocation>
</comment>
<dbReference type="PANTHER" id="PTHR33452:SF10">
    <property type="entry name" value="OXIDOREDUCTASE MHQP-RELATED"/>
    <property type="match status" value="1"/>
</dbReference>